<dbReference type="AlphaFoldDB" id="A0AAD3TBY1"/>
<proteinExistence type="predicted"/>
<protein>
    <submittedName>
        <fullName evidence="2">Uncharacterized protein</fullName>
    </submittedName>
</protein>
<keyword evidence="3" id="KW-1185">Reference proteome</keyword>
<dbReference type="EMBL" id="BSYO01000031">
    <property type="protein sequence ID" value="GMH26439.1"/>
    <property type="molecule type" value="Genomic_DNA"/>
</dbReference>
<comment type="caution">
    <text evidence="2">The sequence shown here is derived from an EMBL/GenBank/DDBJ whole genome shotgun (WGS) entry which is preliminary data.</text>
</comment>
<evidence type="ECO:0000313" key="2">
    <source>
        <dbReference type="EMBL" id="GMH26439.1"/>
    </source>
</evidence>
<gene>
    <name evidence="2" type="ORF">Nepgr_028282</name>
</gene>
<evidence type="ECO:0000256" key="1">
    <source>
        <dbReference type="SAM" id="MobiDB-lite"/>
    </source>
</evidence>
<evidence type="ECO:0000313" key="3">
    <source>
        <dbReference type="Proteomes" id="UP001279734"/>
    </source>
</evidence>
<reference evidence="2" key="1">
    <citation type="submission" date="2023-05" db="EMBL/GenBank/DDBJ databases">
        <title>Nepenthes gracilis genome sequencing.</title>
        <authorList>
            <person name="Fukushima K."/>
        </authorList>
    </citation>
    <scope>NUCLEOTIDE SEQUENCE</scope>
    <source>
        <strain evidence="2">SING2019-196</strain>
    </source>
</reference>
<feature type="region of interest" description="Disordered" evidence="1">
    <location>
        <begin position="26"/>
        <end position="45"/>
    </location>
</feature>
<sequence length="108" mass="12325">MQESRQRCPPFSAYIPANFPMRRLSPSPLHLRNHRAPPEGLSSQRQQWWSPATLLVTPHQEINGARCEPVFSGISNKLSSLWRGKRMTRRLLLRRVVISRCGNAPAAI</sequence>
<accession>A0AAD3TBY1</accession>
<organism evidence="2 3">
    <name type="scientific">Nepenthes gracilis</name>
    <name type="common">Slender pitcher plant</name>
    <dbReference type="NCBI Taxonomy" id="150966"/>
    <lineage>
        <taxon>Eukaryota</taxon>
        <taxon>Viridiplantae</taxon>
        <taxon>Streptophyta</taxon>
        <taxon>Embryophyta</taxon>
        <taxon>Tracheophyta</taxon>
        <taxon>Spermatophyta</taxon>
        <taxon>Magnoliopsida</taxon>
        <taxon>eudicotyledons</taxon>
        <taxon>Gunneridae</taxon>
        <taxon>Pentapetalae</taxon>
        <taxon>Caryophyllales</taxon>
        <taxon>Nepenthaceae</taxon>
        <taxon>Nepenthes</taxon>
    </lineage>
</organism>
<dbReference type="Proteomes" id="UP001279734">
    <property type="component" value="Unassembled WGS sequence"/>
</dbReference>
<name>A0AAD3TBY1_NEPGR</name>